<dbReference type="PATRIC" id="fig|318683.6.peg.3472"/>
<evidence type="ECO:0000313" key="1">
    <source>
        <dbReference type="EMBL" id="KXV48015.1"/>
    </source>
</evidence>
<accession>A0A149TIW6</accession>
<evidence type="ECO:0000313" key="2">
    <source>
        <dbReference type="Proteomes" id="UP000075636"/>
    </source>
</evidence>
<comment type="caution">
    <text evidence="1">The sequence shown here is derived from an EMBL/GenBank/DDBJ whole genome shotgun (WGS) entry which is preliminary data.</text>
</comment>
<proteinExistence type="predicted"/>
<reference evidence="1 2" key="1">
    <citation type="submission" date="2015-06" db="EMBL/GenBank/DDBJ databases">
        <title>Improved classification and identification of acetic acid bacteria using matrix-assisted laser desorption/ionization time-of-flight mass spectrometry; Gluconobacter nephelii and Gluconobacter uchimurae are later heterotypic synonyms of Gluconobacter japonicus and Gluconobacter oxydans, respectively.</title>
        <authorList>
            <person name="Li L."/>
            <person name="Cleenwerck I."/>
            <person name="De Vuyst L."/>
            <person name="Vandamme P."/>
        </authorList>
    </citation>
    <scope>NUCLEOTIDE SEQUENCE [LARGE SCALE GENOMIC DNA]</scope>
    <source>
        <strain evidence="1 2">LMG 1768</strain>
    </source>
</reference>
<dbReference type="Proteomes" id="UP000075636">
    <property type="component" value="Unassembled WGS sequence"/>
</dbReference>
<organism evidence="1 2">
    <name type="scientific">Gluconobacter albidus</name>
    <dbReference type="NCBI Taxonomy" id="318683"/>
    <lineage>
        <taxon>Bacteria</taxon>
        <taxon>Pseudomonadati</taxon>
        <taxon>Pseudomonadota</taxon>
        <taxon>Alphaproteobacteria</taxon>
        <taxon>Acetobacterales</taxon>
        <taxon>Acetobacteraceae</taxon>
        <taxon>Gluconobacter</taxon>
    </lineage>
</organism>
<dbReference type="RefSeq" id="WP_062108077.1">
    <property type="nucleotide sequence ID" value="NZ_LHZR01000106.1"/>
</dbReference>
<dbReference type="EMBL" id="LHZR01000106">
    <property type="protein sequence ID" value="KXV48015.1"/>
    <property type="molecule type" value="Genomic_DNA"/>
</dbReference>
<sequence>MEKTAGVAHEAASALTAVLGGWVCRKDAFSRPALLTNADILNLAQATHAALSAPVSADGEREWGNLREMTKNWLVQQGPNSASQPLQLQDFRRMTELLSSETRQNVPDPTALLSSSSELCAEGTGLGCTKTDLAFALEHLEHCL</sequence>
<gene>
    <name evidence="1" type="ORF">AD945_08695</name>
</gene>
<name>A0A149TIW6_9PROT</name>
<dbReference type="AlphaFoldDB" id="A0A149TIW6"/>
<protein>
    <submittedName>
        <fullName evidence="1">Uncharacterized protein</fullName>
    </submittedName>
</protein>
<dbReference type="OrthoDB" id="7269513at2"/>